<feature type="transmembrane region" description="Helical" evidence="1">
    <location>
        <begin position="260"/>
        <end position="282"/>
    </location>
</feature>
<keyword evidence="1" id="KW-0812">Transmembrane</keyword>
<feature type="domain" description="Acyltransferase 3" evidence="2">
    <location>
        <begin position="5"/>
        <end position="310"/>
    </location>
</feature>
<feature type="transmembrane region" description="Helical" evidence="1">
    <location>
        <begin position="294"/>
        <end position="313"/>
    </location>
</feature>
<accession>A0ABV6C962</accession>
<evidence type="ECO:0000313" key="3">
    <source>
        <dbReference type="EMBL" id="MFC0179112.1"/>
    </source>
</evidence>
<feature type="transmembrane region" description="Helical" evidence="1">
    <location>
        <begin position="107"/>
        <end position="127"/>
    </location>
</feature>
<keyword evidence="3" id="KW-0808">Transferase</keyword>
<reference evidence="3 4" key="1">
    <citation type="submission" date="2024-09" db="EMBL/GenBank/DDBJ databases">
        <authorList>
            <person name="Sun Q."/>
            <person name="Mori K."/>
        </authorList>
    </citation>
    <scope>NUCLEOTIDE SEQUENCE [LARGE SCALE GENOMIC DNA]</scope>
    <source>
        <strain evidence="3 4">CCM 8545</strain>
    </source>
</reference>
<dbReference type="RefSeq" id="WP_385876206.1">
    <property type="nucleotide sequence ID" value="NZ_JBHLXE010000033.1"/>
</dbReference>
<keyword evidence="1" id="KW-1133">Transmembrane helix</keyword>
<dbReference type="InterPro" id="IPR002656">
    <property type="entry name" value="Acyl_transf_3_dom"/>
</dbReference>
<comment type="caution">
    <text evidence="3">The sequence shown here is derived from an EMBL/GenBank/DDBJ whole genome shotgun (WGS) entry which is preliminary data.</text>
</comment>
<evidence type="ECO:0000313" key="4">
    <source>
        <dbReference type="Proteomes" id="UP001589758"/>
    </source>
</evidence>
<dbReference type="EMBL" id="JBHLXE010000033">
    <property type="protein sequence ID" value="MFC0179112.1"/>
    <property type="molecule type" value="Genomic_DNA"/>
</dbReference>
<gene>
    <name evidence="3" type="ORF">ACFFIT_03205</name>
</gene>
<proteinExistence type="predicted"/>
<protein>
    <submittedName>
        <fullName evidence="3">Acyltransferase family protein</fullName>
    </submittedName>
</protein>
<dbReference type="Pfam" id="PF01757">
    <property type="entry name" value="Acyl_transf_3"/>
    <property type="match status" value="1"/>
</dbReference>
<sequence>MRQVGLSVLKTICCFCAVTFYSASQLCNEFCFVNNHFLSILYFLSIVATPLFFLINGYSDHKTYSTQRLFQIDWSKILSVLFIFAFWNAVSYLLFSKNGFNSYFLQSWLLISLATIYVLNPIFTIVLSHYRWAYLALLLFVVFIAFLDILTLLNLNGQIEKVPSHFRIWTWCFYYYIGRFLALRKIRLISKRKKVRYYAKLFCFPLMFSFYLYELLLSKYVFKAFNATYFLDSVLLIAMTLTIFIIFDNIKIKTKILTEIFHFIAPAMIGVYILHDAIYFYLLHWFPTYEPTIATLYFFIVFTLSVIISRLLLLNSVTSKLIKI</sequence>
<feature type="transmembrane region" description="Helical" evidence="1">
    <location>
        <begin position="166"/>
        <end position="183"/>
    </location>
</feature>
<evidence type="ECO:0000256" key="1">
    <source>
        <dbReference type="SAM" id="Phobius"/>
    </source>
</evidence>
<evidence type="ECO:0000259" key="2">
    <source>
        <dbReference type="Pfam" id="PF01757"/>
    </source>
</evidence>
<name>A0ABV6C962_9GAMM</name>
<keyword evidence="1" id="KW-0472">Membrane</keyword>
<feature type="transmembrane region" description="Helical" evidence="1">
    <location>
        <begin position="77"/>
        <end position="95"/>
    </location>
</feature>
<organism evidence="3 4">
    <name type="scientific">Thorsellia kenyensis</name>
    <dbReference type="NCBI Taxonomy" id="1549888"/>
    <lineage>
        <taxon>Bacteria</taxon>
        <taxon>Pseudomonadati</taxon>
        <taxon>Pseudomonadota</taxon>
        <taxon>Gammaproteobacteria</taxon>
        <taxon>Enterobacterales</taxon>
        <taxon>Thorselliaceae</taxon>
        <taxon>Thorsellia</taxon>
    </lineage>
</organism>
<dbReference type="GO" id="GO:0016746">
    <property type="term" value="F:acyltransferase activity"/>
    <property type="evidence" value="ECO:0007669"/>
    <property type="project" value="UniProtKB-KW"/>
</dbReference>
<feature type="transmembrane region" description="Helical" evidence="1">
    <location>
        <begin position="225"/>
        <end position="248"/>
    </location>
</feature>
<keyword evidence="3" id="KW-0012">Acyltransferase</keyword>
<keyword evidence="4" id="KW-1185">Reference proteome</keyword>
<feature type="transmembrane region" description="Helical" evidence="1">
    <location>
        <begin position="37"/>
        <end position="56"/>
    </location>
</feature>
<feature type="transmembrane region" description="Helical" evidence="1">
    <location>
        <begin position="195"/>
        <end position="213"/>
    </location>
</feature>
<dbReference type="Proteomes" id="UP001589758">
    <property type="component" value="Unassembled WGS sequence"/>
</dbReference>
<feature type="transmembrane region" description="Helical" evidence="1">
    <location>
        <begin position="134"/>
        <end position="154"/>
    </location>
</feature>